<gene>
    <name evidence="8" type="ORF">AFUS01_LOCUS22901</name>
</gene>
<evidence type="ECO:0000256" key="4">
    <source>
        <dbReference type="ARBA" id="ARBA00022833"/>
    </source>
</evidence>
<reference evidence="8" key="1">
    <citation type="submission" date="2021-06" db="EMBL/GenBank/DDBJ databases">
        <authorList>
            <person name="Hodson N. C."/>
            <person name="Mongue J. A."/>
            <person name="Jaron S. K."/>
        </authorList>
    </citation>
    <scope>NUCLEOTIDE SEQUENCE</scope>
</reference>
<proteinExistence type="predicted"/>
<evidence type="ECO:0000313" key="8">
    <source>
        <dbReference type="EMBL" id="CAG7734517.1"/>
    </source>
</evidence>
<dbReference type="GO" id="GO:0008270">
    <property type="term" value="F:zinc ion binding"/>
    <property type="evidence" value="ECO:0007669"/>
    <property type="project" value="UniProtKB-KW"/>
</dbReference>
<dbReference type="InterPro" id="IPR013087">
    <property type="entry name" value="Znf_C2H2_type"/>
</dbReference>
<dbReference type="PANTHER" id="PTHR24379:SF127">
    <property type="entry name" value="BLOODY FINGERS-RELATED"/>
    <property type="match status" value="1"/>
</dbReference>
<accession>A0A8J2KB60</accession>
<keyword evidence="9" id="KW-1185">Reference proteome</keyword>
<dbReference type="PANTHER" id="PTHR24379">
    <property type="entry name" value="KRAB AND ZINC FINGER DOMAIN-CONTAINING"/>
    <property type="match status" value="1"/>
</dbReference>
<dbReference type="PROSITE" id="PS50157">
    <property type="entry name" value="ZINC_FINGER_C2H2_2"/>
    <property type="match status" value="1"/>
</dbReference>
<keyword evidence="4" id="KW-0862">Zinc</keyword>
<dbReference type="Proteomes" id="UP000708208">
    <property type="component" value="Unassembled WGS sequence"/>
</dbReference>
<evidence type="ECO:0000256" key="6">
    <source>
        <dbReference type="SAM" id="MobiDB-lite"/>
    </source>
</evidence>
<evidence type="ECO:0000256" key="5">
    <source>
        <dbReference type="PROSITE-ProRule" id="PRU00042"/>
    </source>
</evidence>
<dbReference type="PROSITE" id="PS00028">
    <property type="entry name" value="ZINC_FINGER_C2H2_1"/>
    <property type="match status" value="3"/>
</dbReference>
<feature type="region of interest" description="Disordered" evidence="6">
    <location>
        <begin position="322"/>
        <end position="360"/>
    </location>
</feature>
<comment type="caution">
    <text evidence="8">The sequence shown here is derived from an EMBL/GenBank/DDBJ whole genome shotgun (WGS) entry which is preliminary data.</text>
</comment>
<protein>
    <recommendedName>
        <fullName evidence="7">C2H2-type domain-containing protein</fullName>
    </recommendedName>
</protein>
<keyword evidence="2" id="KW-0677">Repeat</keyword>
<name>A0A8J2KB60_9HEXA</name>
<sequence length="378" mass="43707">MEKKNITSSRFNENVELRQYYYGERIPKDDKVTRKKFMRYKAGSEMDIHVKCTACPKLFKKNAEIIPHIFEHIEADESGCFVIRERKHPLRHSNLRCYICMKKTTMDSIAVHVKNSHEMKNHTFTCRICELYYDTKKELVSHMHYTHPCLDMPYSCDICGYRSSFRTSLFKHFEESHQKNFVMCNFCLMIIPVESVPDMKFLESHLMQHVLNGQSKCNQCALRFTSQLELQEHTKEKHQRHADHTKIEELKLYKLSKGEEPILMWIPLNKNPRRQLDPSGLLPSNNGPQVRRTKSDESDSDEELEVVYEKYSTAVGTETIGSSYSHSASDAEPSSSSSTSSNENMASKPSNGLISRSEGKCVPSGFLKALGLRRVRMS</sequence>
<feature type="region of interest" description="Disordered" evidence="6">
    <location>
        <begin position="275"/>
        <end position="304"/>
    </location>
</feature>
<feature type="compositionally biased region" description="Low complexity" evidence="6">
    <location>
        <begin position="322"/>
        <end position="341"/>
    </location>
</feature>
<evidence type="ECO:0000313" key="9">
    <source>
        <dbReference type="Proteomes" id="UP000708208"/>
    </source>
</evidence>
<dbReference type="AlphaFoldDB" id="A0A8J2KB60"/>
<keyword evidence="3 5" id="KW-0863">Zinc-finger</keyword>
<evidence type="ECO:0000256" key="1">
    <source>
        <dbReference type="ARBA" id="ARBA00022723"/>
    </source>
</evidence>
<feature type="compositionally biased region" description="Polar residues" evidence="6">
    <location>
        <begin position="342"/>
        <end position="354"/>
    </location>
</feature>
<evidence type="ECO:0000256" key="2">
    <source>
        <dbReference type="ARBA" id="ARBA00022737"/>
    </source>
</evidence>
<evidence type="ECO:0000259" key="7">
    <source>
        <dbReference type="PROSITE" id="PS50157"/>
    </source>
</evidence>
<dbReference type="OrthoDB" id="10032537at2759"/>
<organism evidence="8 9">
    <name type="scientific">Allacma fusca</name>
    <dbReference type="NCBI Taxonomy" id="39272"/>
    <lineage>
        <taxon>Eukaryota</taxon>
        <taxon>Metazoa</taxon>
        <taxon>Ecdysozoa</taxon>
        <taxon>Arthropoda</taxon>
        <taxon>Hexapoda</taxon>
        <taxon>Collembola</taxon>
        <taxon>Symphypleona</taxon>
        <taxon>Sminthuridae</taxon>
        <taxon>Allacma</taxon>
    </lineage>
</organism>
<evidence type="ECO:0000256" key="3">
    <source>
        <dbReference type="ARBA" id="ARBA00022771"/>
    </source>
</evidence>
<feature type="domain" description="C2H2-type" evidence="7">
    <location>
        <begin position="215"/>
        <end position="243"/>
    </location>
</feature>
<keyword evidence="1" id="KW-0479">Metal-binding</keyword>
<dbReference type="SMART" id="SM00355">
    <property type="entry name" value="ZnF_C2H2"/>
    <property type="match status" value="6"/>
</dbReference>
<dbReference type="EMBL" id="CAJVCH010270871">
    <property type="protein sequence ID" value="CAG7734517.1"/>
    <property type="molecule type" value="Genomic_DNA"/>
</dbReference>